<evidence type="ECO:0000256" key="1">
    <source>
        <dbReference type="SAM" id="MobiDB-lite"/>
    </source>
</evidence>
<name>A0ABV4GP35_9BRAD</name>
<evidence type="ECO:0000313" key="2">
    <source>
        <dbReference type="EMBL" id="MEY9473703.1"/>
    </source>
</evidence>
<organism evidence="2 3">
    <name type="scientific">Bradyrhizobium yuanmingense</name>
    <dbReference type="NCBI Taxonomy" id="108015"/>
    <lineage>
        <taxon>Bacteria</taxon>
        <taxon>Pseudomonadati</taxon>
        <taxon>Pseudomonadota</taxon>
        <taxon>Alphaproteobacteria</taxon>
        <taxon>Hyphomicrobiales</taxon>
        <taxon>Nitrobacteraceae</taxon>
        <taxon>Bradyrhizobium</taxon>
    </lineage>
</organism>
<accession>A0ABV4GP35</accession>
<comment type="caution">
    <text evidence="2">The sequence shown here is derived from an EMBL/GenBank/DDBJ whole genome shotgun (WGS) entry which is preliminary data.</text>
</comment>
<dbReference type="EMBL" id="JBGBZN010000002">
    <property type="protein sequence ID" value="MEY9473703.1"/>
    <property type="molecule type" value="Genomic_DNA"/>
</dbReference>
<gene>
    <name evidence="2" type="ORF">ABH992_006102</name>
</gene>
<feature type="region of interest" description="Disordered" evidence="1">
    <location>
        <begin position="24"/>
        <end position="56"/>
    </location>
</feature>
<protein>
    <submittedName>
        <fullName evidence="2">Uncharacterized protein</fullName>
    </submittedName>
</protein>
<reference evidence="2 3" key="1">
    <citation type="submission" date="2024-07" db="EMBL/GenBank/DDBJ databases">
        <title>Genomic Encyclopedia of Type Strains, Phase V (KMG-V): Genome sequencing to study the core and pangenomes of soil and plant-associated prokaryotes.</title>
        <authorList>
            <person name="Whitman W."/>
        </authorList>
    </citation>
    <scope>NUCLEOTIDE SEQUENCE [LARGE SCALE GENOMIC DNA]</scope>
    <source>
        <strain evidence="2 3">USDA 222</strain>
    </source>
</reference>
<feature type="compositionally biased region" description="Polar residues" evidence="1">
    <location>
        <begin position="33"/>
        <end position="46"/>
    </location>
</feature>
<dbReference type="Proteomes" id="UP001565474">
    <property type="component" value="Unassembled WGS sequence"/>
</dbReference>
<proteinExistence type="predicted"/>
<evidence type="ECO:0000313" key="3">
    <source>
        <dbReference type="Proteomes" id="UP001565474"/>
    </source>
</evidence>
<sequence length="56" mass="5956">MGGLTMAVGGPTLDIARMARQRQLEPLDRPNGLNETQSRTSRSSLSVAVVYPTSPA</sequence>
<dbReference type="RefSeq" id="WP_225135789.1">
    <property type="nucleotide sequence ID" value="NZ_JADYWB010000018.1"/>
</dbReference>
<keyword evidence="3" id="KW-1185">Reference proteome</keyword>